<dbReference type="Proteomes" id="UP001209878">
    <property type="component" value="Unassembled WGS sequence"/>
</dbReference>
<organism evidence="2 3">
    <name type="scientific">Ridgeia piscesae</name>
    <name type="common">Tubeworm</name>
    <dbReference type="NCBI Taxonomy" id="27915"/>
    <lineage>
        <taxon>Eukaryota</taxon>
        <taxon>Metazoa</taxon>
        <taxon>Spiralia</taxon>
        <taxon>Lophotrochozoa</taxon>
        <taxon>Annelida</taxon>
        <taxon>Polychaeta</taxon>
        <taxon>Sedentaria</taxon>
        <taxon>Canalipalpata</taxon>
        <taxon>Sabellida</taxon>
        <taxon>Siboglinidae</taxon>
        <taxon>Ridgeia</taxon>
    </lineage>
</organism>
<sequence>MKRLACLALLGLLLVQVAPTVESSRESLWTSDFSFVQ</sequence>
<protein>
    <submittedName>
        <fullName evidence="2">Uncharacterized protein</fullName>
    </submittedName>
</protein>
<reference evidence="2" key="1">
    <citation type="journal article" date="2023" name="Mol. Biol. Evol.">
        <title>Third-Generation Sequencing Reveals the Adaptive Role of the Epigenome in Three Deep-Sea Polychaetes.</title>
        <authorList>
            <person name="Perez M."/>
            <person name="Aroh O."/>
            <person name="Sun Y."/>
            <person name="Lan Y."/>
            <person name="Juniper S.K."/>
            <person name="Young C.R."/>
            <person name="Angers B."/>
            <person name="Qian P.Y."/>
        </authorList>
    </citation>
    <scope>NUCLEOTIDE SEQUENCE</scope>
    <source>
        <strain evidence="2">R07B-5</strain>
    </source>
</reference>
<feature type="signal peptide" evidence="1">
    <location>
        <begin position="1"/>
        <end position="23"/>
    </location>
</feature>
<evidence type="ECO:0000256" key="1">
    <source>
        <dbReference type="SAM" id="SignalP"/>
    </source>
</evidence>
<accession>A0AAD9NTM0</accession>
<feature type="chain" id="PRO_5042214152" evidence="1">
    <location>
        <begin position="24"/>
        <end position="37"/>
    </location>
</feature>
<dbReference type="AlphaFoldDB" id="A0AAD9NTM0"/>
<keyword evidence="3" id="KW-1185">Reference proteome</keyword>
<keyword evidence="1" id="KW-0732">Signal</keyword>
<evidence type="ECO:0000313" key="2">
    <source>
        <dbReference type="EMBL" id="KAK2181930.1"/>
    </source>
</evidence>
<dbReference type="EMBL" id="JAODUO010000374">
    <property type="protein sequence ID" value="KAK2181930.1"/>
    <property type="molecule type" value="Genomic_DNA"/>
</dbReference>
<gene>
    <name evidence="2" type="ORF">NP493_376g03030</name>
</gene>
<name>A0AAD9NTM0_RIDPI</name>
<proteinExistence type="predicted"/>
<evidence type="ECO:0000313" key="3">
    <source>
        <dbReference type="Proteomes" id="UP001209878"/>
    </source>
</evidence>
<comment type="caution">
    <text evidence="2">The sequence shown here is derived from an EMBL/GenBank/DDBJ whole genome shotgun (WGS) entry which is preliminary data.</text>
</comment>